<gene>
    <name evidence="14" type="ORF">B0H63DRAFT_484671</name>
</gene>
<dbReference type="PROSITE" id="PS50216">
    <property type="entry name" value="DHHC"/>
    <property type="match status" value="1"/>
</dbReference>
<keyword evidence="7" id="KW-0449">Lipoprotein</keyword>
<evidence type="ECO:0000256" key="1">
    <source>
        <dbReference type="ARBA" id="ARBA00004141"/>
    </source>
</evidence>
<feature type="region of interest" description="Disordered" evidence="12">
    <location>
        <begin position="406"/>
        <end position="426"/>
    </location>
</feature>
<dbReference type="GO" id="GO:0005783">
    <property type="term" value="C:endoplasmic reticulum"/>
    <property type="evidence" value="ECO:0007669"/>
    <property type="project" value="TreeGrafter"/>
</dbReference>
<keyword evidence="8 11" id="KW-0012">Acyltransferase</keyword>
<evidence type="ECO:0000256" key="11">
    <source>
        <dbReference type="RuleBase" id="RU079119"/>
    </source>
</evidence>
<dbReference type="GO" id="GO:0005794">
    <property type="term" value="C:Golgi apparatus"/>
    <property type="evidence" value="ECO:0007669"/>
    <property type="project" value="TreeGrafter"/>
</dbReference>
<reference evidence="14" key="1">
    <citation type="journal article" date="2023" name="Mol. Phylogenet. Evol.">
        <title>Genome-scale phylogeny and comparative genomics of the fungal order Sordariales.</title>
        <authorList>
            <person name="Hensen N."/>
            <person name="Bonometti L."/>
            <person name="Westerberg I."/>
            <person name="Brannstrom I.O."/>
            <person name="Guillou S."/>
            <person name="Cros-Aarteil S."/>
            <person name="Calhoun S."/>
            <person name="Haridas S."/>
            <person name="Kuo A."/>
            <person name="Mondo S."/>
            <person name="Pangilinan J."/>
            <person name="Riley R."/>
            <person name="LaButti K."/>
            <person name="Andreopoulos B."/>
            <person name="Lipzen A."/>
            <person name="Chen C."/>
            <person name="Yan M."/>
            <person name="Daum C."/>
            <person name="Ng V."/>
            <person name="Clum A."/>
            <person name="Steindorff A."/>
            <person name="Ohm R.A."/>
            <person name="Martin F."/>
            <person name="Silar P."/>
            <person name="Natvig D.O."/>
            <person name="Lalanne C."/>
            <person name="Gautier V."/>
            <person name="Ament-Velasquez S.L."/>
            <person name="Kruys A."/>
            <person name="Hutchinson M.I."/>
            <person name="Powell A.J."/>
            <person name="Barry K."/>
            <person name="Miller A.N."/>
            <person name="Grigoriev I.V."/>
            <person name="Debuchy R."/>
            <person name="Gladieux P."/>
            <person name="Hiltunen Thoren M."/>
            <person name="Johannesson H."/>
        </authorList>
    </citation>
    <scope>NUCLEOTIDE SEQUENCE</scope>
    <source>
        <strain evidence="14">CBS 232.78</strain>
    </source>
</reference>
<accession>A0AAE0K932</accession>
<feature type="region of interest" description="Disordered" evidence="12">
    <location>
        <begin position="88"/>
        <end position="121"/>
    </location>
</feature>
<feature type="transmembrane region" description="Helical" evidence="11">
    <location>
        <begin position="210"/>
        <end position="232"/>
    </location>
</feature>
<evidence type="ECO:0000259" key="13">
    <source>
        <dbReference type="Pfam" id="PF01529"/>
    </source>
</evidence>
<evidence type="ECO:0000256" key="6">
    <source>
        <dbReference type="ARBA" id="ARBA00023139"/>
    </source>
</evidence>
<evidence type="ECO:0000256" key="4">
    <source>
        <dbReference type="ARBA" id="ARBA00022989"/>
    </source>
</evidence>
<evidence type="ECO:0000256" key="12">
    <source>
        <dbReference type="SAM" id="MobiDB-lite"/>
    </source>
</evidence>
<evidence type="ECO:0000313" key="15">
    <source>
        <dbReference type="Proteomes" id="UP001285441"/>
    </source>
</evidence>
<dbReference type="GO" id="GO:0019706">
    <property type="term" value="F:protein-cysteine S-palmitoyltransferase activity"/>
    <property type="evidence" value="ECO:0007669"/>
    <property type="project" value="UniProtKB-EC"/>
</dbReference>
<comment type="catalytic activity">
    <reaction evidence="10 11">
        <text>L-cysteinyl-[protein] + hexadecanoyl-CoA = S-hexadecanoyl-L-cysteinyl-[protein] + CoA</text>
        <dbReference type="Rhea" id="RHEA:36683"/>
        <dbReference type="Rhea" id="RHEA-COMP:10131"/>
        <dbReference type="Rhea" id="RHEA-COMP:11032"/>
        <dbReference type="ChEBI" id="CHEBI:29950"/>
        <dbReference type="ChEBI" id="CHEBI:57287"/>
        <dbReference type="ChEBI" id="CHEBI:57379"/>
        <dbReference type="ChEBI" id="CHEBI:74151"/>
        <dbReference type="EC" id="2.3.1.225"/>
    </reaction>
</comment>
<dbReference type="AlphaFoldDB" id="A0AAE0K932"/>
<feature type="compositionally biased region" description="Basic and acidic residues" evidence="12">
    <location>
        <begin position="406"/>
        <end position="417"/>
    </location>
</feature>
<comment type="subcellular location">
    <subcellularLocation>
        <location evidence="1">Membrane</location>
        <topology evidence="1">Multi-pass membrane protein</topology>
    </subcellularLocation>
</comment>
<name>A0AAE0K932_9PEZI</name>
<dbReference type="PANTHER" id="PTHR22883:SF23">
    <property type="entry name" value="PALMITOYLTRANSFERASE ZDHHC6"/>
    <property type="match status" value="1"/>
</dbReference>
<keyword evidence="2 11" id="KW-0808">Transferase</keyword>
<dbReference type="InterPro" id="IPR001594">
    <property type="entry name" value="Palmitoyltrfase_DHHC"/>
</dbReference>
<keyword evidence="5 11" id="KW-0472">Membrane</keyword>
<dbReference type="GO" id="GO:0016020">
    <property type="term" value="C:membrane"/>
    <property type="evidence" value="ECO:0007669"/>
    <property type="project" value="UniProtKB-SubCell"/>
</dbReference>
<evidence type="ECO:0000256" key="3">
    <source>
        <dbReference type="ARBA" id="ARBA00022692"/>
    </source>
</evidence>
<feature type="domain" description="Palmitoyltransferase DHHC" evidence="13">
    <location>
        <begin position="160"/>
        <end position="280"/>
    </location>
</feature>
<comment type="caution">
    <text evidence="14">The sequence shown here is derived from an EMBL/GenBank/DDBJ whole genome shotgun (WGS) entry which is preliminary data.</text>
</comment>
<feature type="transmembrane region" description="Helical" evidence="11">
    <location>
        <begin position="244"/>
        <end position="269"/>
    </location>
</feature>
<feature type="transmembrane region" description="Helical" evidence="11">
    <location>
        <begin position="20"/>
        <end position="44"/>
    </location>
</feature>
<evidence type="ECO:0000256" key="10">
    <source>
        <dbReference type="ARBA" id="ARBA00048048"/>
    </source>
</evidence>
<comment type="similarity">
    <text evidence="9">Belongs to the DHHC palmitoyltransferase family. PFA5 subfamily.</text>
</comment>
<keyword evidence="3 11" id="KW-0812">Transmembrane</keyword>
<evidence type="ECO:0000313" key="14">
    <source>
        <dbReference type="EMBL" id="KAK3372423.1"/>
    </source>
</evidence>
<dbReference type="GO" id="GO:0006612">
    <property type="term" value="P:protein targeting to membrane"/>
    <property type="evidence" value="ECO:0007669"/>
    <property type="project" value="TreeGrafter"/>
</dbReference>
<dbReference type="EMBL" id="JAULSW010000008">
    <property type="protein sequence ID" value="KAK3372423.1"/>
    <property type="molecule type" value="Genomic_DNA"/>
</dbReference>
<feature type="compositionally biased region" description="Basic residues" evidence="12">
    <location>
        <begin position="98"/>
        <end position="114"/>
    </location>
</feature>
<dbReference type="Pfam" id="PF01529">
    <property type="entry name" value="DHHC"/>
    <property type="match status" value="1"/>
</dbReference>
<proteinExistence type="inferred from homology"/>
<evidence type="ECO:0000256" key="7">
    <source>
        <dbReference type="ARBA" id="ARBA00023288"/>
    </source>
</evidence>
<protein>
    <recommendedName>
        <fullName evidence="11">Palmitoyltransferase</fullName>
        <ecNumber evidence="11">2.3.1.225</ecNumber>
    </recommendedName>
</protein>
<dbReference type="EC" id="2.3.1.225" evidence="11"/>
<comment type="domain">
    <text evidence="11">The DHHC domain is required for palmitoyltransferase activity.</text>
</comment>
<evidence type="ECO:0000256" key="8">
    <source>
        <dbReference type="ARBA" id="ARBA00023315"/>
    </source>
</evidence>
<organism evidence="14 15">
    <name type="scientific">Podospora didyma</name>
    <dbReference type="NCBI Taxonomy" id="330526"/>
    <lineage>
        <taxon>Eukaryota</taxon>
        <taxon>Fungi</taxon>
        <taxon>Dikarya</taxon>
        <taxon>Ascomycota</taxon>
        <taxon>Pezizomycotina</taxon>
        <taxon>Sordariomycetes</taxon>
        <taxon>Sordariomycetidae</taxon>
        <taxon>Sordariales</taxon>
        <taxon>Podosporaceae</taxon>
        <taxon>Podospora</taxon>
    </lineage>
</organism>
<dbReference type="InterPro" id="IPR039859">
    <property type="entry name" value="PFA4/ZDH16/20/ERF2-like"/>
</dbReference>
<keyword evidence="15" id="KW-1185">Reference proteome</keyword>
<sequence>MRGVKAHRPETRWATRTIPFVLAGCIGFATYVIIQRICLDYFLFSWQQPTIAFTLLGFYCVFLVLMILTYFRVFFAIQLNPGVVPLGPKADEQTNTRRRDRRRRRRTGGRRRSHTGSEDDVEGDLEAAISYEVRPDDNPDSPGLEEFYSKDVFVCDTDGRPRWCSTCCNWKPDRAHHCSEIDRCVRKMDHYCPWVGGIVGETSFNYFVQFTFYTASCCLVLIVAAALCLQSLASRGSPVDGLVIAVLAISSFFGLFTFTMTATSIRYILLNLTNVDYLKSKSIVHQLAVRVPRGTPPGINYGIISYPLPKSTDEQSELTSLRDQLATRTFAIIKTEMGENPWELGPYRNWKSVMGNTIWDWVLPIRGSPCASFENNESFYEMGPLYPRLRERFGLPELNVVKEASERKEFEKRKERQASGTHTQDS</sequence>
<evidence type="ECO:0000256" key="5">
    <source>
        <dbReference type="ARBA" id="ARBA00023136"/>
    </source>
</evidence>
<reference evidence="14" key="2">
    <citation type="submission" date="2023-06" db="EMBL/GenBank/DDBJ databases">
        <authorList>
            <consortium name="Lawrence Berkeley National Laboratory"/>
            <person name="Haridas S."/>
            <person name="Hensen N."/>
            <person name="Bonometti L."/>
            <person name="Westerberg I."/>
            <person name="Brannstrom I.O."/>
            <person name="Guillou S."/>
            <person name="Cros-Aarteil S."/>
            <person name="Calhoun S."/>
            <person name="Kuo A."/>
            <person name="Mondo S."/>
            <person name="Pangilinan J."/>
            <person name="Riley R."/>
            <person name="LaButti K."/>
            <person name="Andreopoulos B."/>
            <person name="Lipzen A."/>
            <person name="Chen C."/>
            <person name="Yanf M."/>
            <person name="Daum C."/>
            <person name="Ng V."/>
            <person name="Clum A."/>
            <person name="Steindorff A."/>
            <person name="Ohm R."/>
            <person name="Martin F."/>
            <person name="Silar P."/>
            <person name="Natvig D."/>
            <person name="Lalanne C."/>
            <person name="Gautier V."/>
            <person name="Ament-velasquez S.L."/>
            <person name="Kruys A."/>
            <person name="Hutchinson M.I."/>
            <person name="Powell A.J."/>
            <person name="Barry K."/>
            <person name="Miller A.N."/>
            <person name="Grigoriev I.V."/>
            <person name="Debuchy R."/>
            <person name="Gladieux P."/>
            <person name="Thoren M.H."/>
            <person name="Johannesson H."/>
        </authorList>
    </citation>
    <scope>NUCLEOTIDE SEQUENCE</scope>
    <source>
        <strain evidence="14">CBS 232.78</strain>
    </source>
</reference>
<evidence type="ECO:0000256" key="9">
    <source>
        <dbReference type="ARBA" id="ARBA00038298"/>
    </source>
</evidence>
<dbReference type="PANTHER" id="PTHR22883">
    <property type="entry name" value="ZINC FINGER DHHC DOMAIN CONTAINING PROTEIN"/>
    <property type="match status" value="1"/>
</dbReference>
<feature type="transmembrane region" description="Helical" evidence="11">
    <location>
        <begin position="50"/>
        <end position="71"/>
    </location>
</feature>
<keyword evidence="4 11" id="KW-1133">Transmembrane helix</keyword>
<evidence type="ECO:0000256" key="2">
    <source>
        <dbReference type="ARBA" id="ARBA00022679"/>
    </source>
</evidence>
<dbReference type="Proteomes" id="UP001285441">
    <property type="component" value="Unassembled WGS sequence"/>
</dbReference>
<keyword evidence="6" id="KW-0564">Palmitate</keyword>